<keyword evidence="3 9" id="KW-0812">Transmembrane</keyword>
<dbReference type="NCBIfam" id="TIGR01411">
    <property type="entry name" value="tatAE"/>
    <property type="match status" value="1"/>
</dbReference>
<dbReference type="AlphaFoldDB" id="U5QI97"/>
<keyword evidence="9" id="KW-0997">Cell inner membrane</keyword>
<dbReference type="GO" id="GO:0008320">
    <property type="term" value="F:protein transmembrane transporter activity"/>
    <property type="evidence" value="ECO:0007669"/>
    <property type="project" value="UniProtKB-UniRule"/>
</dbReference>
<dbReference type="HOGENOM" id="CLU_086034_1_5_3"/>
<evidence type="ECO:0000313" key="11">
    <source>
        <dbReference type="EMBL" id="AGY57309.1"/>
    </source>
</evidence>
<name>U5QI97_GLOK1</name>
<evidence type="ECO:0000256" key="5">
    <source>
        <dbReference type="ARBA" id="ARBA00022989"/>
    </source>
</evidence>
<dbReference type="InterPro" id="IPR003369">
    <property type="entry name" value="TatA/B/E"/>
</dbReference>
<comment type="function">
    <text evidence="8">Part of the twin-arginine translocation (Tat) system that transports large folded proteins containing a characteristic twin-arginine motif in their signal peptide across the thylakoid membrane. Involved in delta pH-dependent protein transport required for chloroplast development, especially thylakoid membrane formation. TATC and TATB mediate precursor recognition, whereas TATA facilitates translocation.</text>
</comment>
<dbReference type="RefSeq" id="WP_023172378.1">
    <property type="nucleotide sequence ID" value="NC_022600.1"/>
</dbReference>
<evidence type="ECO:0000256" key="7">
    <source>
        <dbReference type="ARBA" id="ARBA00023136"/>
    </source>
</evidence>
<dbReference type="GO" id="GO:0006886">
    <property type="term" value="P:intracellular protein transport"/>
    <property type="evidence" value="ECO:0007669"/>
    <property type="project" value="UniProtKB-ARBA"/>
</dbReference>
<protein>
    <recommendedName>
        <fullName evidence="9">Sec-independent protein translocase protein TatA</fullName>
    </recommendedName>
</protein>
<keyword evidence="2 9" id="KW-0813">Transport</keyword>
<feature type="region of interest" description="Disordered" evidence="10">
    <location>
        <begin position="63"/>
        <end position="107"/>
    </location>
</feature>
<dbReference type="STRING" id="1183438.GKIL_1063"/>
<keyword evidence="6 9" id="KW-0811">Translocation</keyword>
<keyword evidence="5 9" id="KW-1133">Transmembrane helix</keyword>
<evidence type="ECO:0000256" key="1">
    <source>
        <dbReference type="ARBA" id="ARBA00004167"/>
    </source>
</evidence>
<keyword evidence="12" id="KW-1185">Reference proteome</keyword>
<gene>
    <name evidence="9 11" type="primary">tatA</name>
    <name evidence="11" type="ORF">GKIL_1063</name>
</gene>
<dbReference type="OrthoDB" id="9800908at2"/>
<evidence type="ECO:0000256" key="9">
    <source>
        <dbReference type="HAMAP-Rule" id="MF_00236"/>
    </source>
</evidence>
<dbReference type="eggNOG" id="COG1826">
    <property type="taxonomic scope" value="Bacteria"/>
</dbReference>
<feature type="transmembrane region" description="Helical" evidence="9">
    <location>
        <begin position="6"/>
        <end position="23"/>
    </location>
</feature>
<organism evidence="11 12">
    <name type="scientific">Gloeobacter kilaueensis (strain ATCC BAA-2537 / CCAP 1431/1 / ULC 316 / JS1)</name>
    <dbReference type="NCBI Taxonomy" id="1183438"/>
    <lineage>
        <taxon>Bacteria</taxon>
        <taxon>Bacillati</taxon>
        <taxon>Cyanobacteriota</taxon>
        <taxon>Cyanophyceae</taxon>
        <taxon>Gloeobacterales</taxon>
        <taxon>Gloeobacteraceae</taxon>
        <taxon>Gloeobacter</taxon>
    </lineage>
</organism>
<dbReference type="Proteomes" id="UP000017396">
    <property type="component" value="Chromosome"/>
</dbReference>
<comment type="similarity">
    <text evidence="9">Belongs to the TatA/E family.</text>
</comment>
<proteinExistence type="inferred from homology"/>
<dbReference type="GO" id="GO:0033281">
    <property type="term" value="C:TAT protein transport complex"/>
    <property type="evidence" value="ECO:0007669"/>
    <property type="project" value="UniProtKB-UniRule"/>
</dbReference>
<accession>U5QI97</accession>
<dbReference type="EMBL" id="CP003587">
    <property type="protein sequence ID" value="AGY57309.1"/>
    <property type="molecule type" value="Genomic_DNA"/>
</dbReference>
<keyword evidence="4 9" id="KW-0653">Protein transport</keyword>
<comment type="subunit">
    <text evidence="9">Forms a complex with TatC.</text>
</comment>
<dbReference type="PANTHER" id="PTHR33162:SF1">
    <property type="entry name" value="SEC-INDEPENDENT PROTEIN TRANSLOCASE PROTEIN TATA, CHLOROPLASTIC"/>
    <property type="match status" value="1"/>
</dbReference>
<sequence length="107" mass="11578">MELFGVGPLELVVIGLVALLVFGPKKLPELAQNVGRLMRGLKDASRDFERELRREFVEPQTPVAFPERSFEPAPLPEPITTETVAELSDSANGKPPVASQPSSEPAA</sequence>
<dbReference type="HAMAP" id="MF_00236">
    <property type="entry name" value="TatA_E"/>
    <property type="match status" value="1"/>
</dbReference>
<comment type="subcellular location">
    <subcellularLocation>
        <location evidence="9">Cell inner membrane</location>
        <topology evidence="9">Single-pass membrane protein</topology>
    </subcellularLocation>
    <subcellularLocation>
        <location evidence="1">Membrane</location>
        <topology evidence="1">Single-pass membrane protein</topology>
    </subcellularLocation>
</comment>
<dbReference type="PANTHER" id="PTHR33162">
    <property type="entry name" value="SEC-INDEPENDENT PROTEIN TRANSLOCASE PROTEIN TATA, CHLOROPLASTIC"/>
    <property type="match status" value="1"/>
</dbReference>
<dbReference type="GO" id="GO:0043953">
    <property type="term" value="P:protein transport by the Tat complex"/>
    <property type="evidence" value="ECO:0007669"/>
    <property type="project" value="UniProtKB-UniRule"/>
</dbReference>
<evidence type="ECO:0000256" key="8">
    <source>
        <dbReference type="ARBA" id="ARBA00025340"/>
    </source>
</evidence>
<dbReference type="Gene3D" id="1.20.5.3310">
    <property type="match status" value="1"/>
</dbReference>
<reference evidence="11 12" key="1">
    <citation type="journal article" date="2013" name="PLoS ONE">
        <title>Cultivation and Complete Genome Sequencing of Gloeobacter kilaueensis sp. nov., from a Lava Cave in Kilauea Caldera, Hawai'i.</title>
        <authorList>
            <person name="Saw J.H."/>
            <person name="Schatz M."/>
            <person name="Brown M.V."/>
            <person name="Kunkel D.D."/>
            <person name="Foster J.S."/>
            <person name="Shick H."/>
            <person name="Christensen S."/>
            <person name="Hou S."/>
            <person name="Wan X."/>
            <person name="Donachie S.P."/>
        </authorList>
    </citation>
    <scope>NUCLEOTIDE SEQUENCE [LARGE SCALE GENOMIC DNA]</scope>
    <source>
        <strain evidence="12">JS</strain>
    </source>
</reference>
<evidence type="ECO:0000256" key="3">
    <source>
        <dbReference type="ARBA" id="ARBA00022692"/>
    </source>
</evidence>
<evidence type="ECO:0000256" key="10">
    <source>
        <dbReference type="SAM" id="MobiDB-lite"/>
    </source>
</evidence>
<keyword evidence="7 9" id="KW-0472">Membrane</keyword>
<evidence type="ECO:0000256" key="2">
    <source>
        <dbReference type="ARBA" id="ARBA00022448"/>
    </source>
</evidence>
<evidence type="ECO:0000256" key="6">
    <source>
        <dbReference type="ARBA" id="ARBA00023010"/>
    </source>
</evidence>
<dbReference type="Pfam" id="PF02416">
    <property type="entry name" value="TatA_B_E"/>
    <property type="match status" value="1"/>
</dbReference>
<dbReference type="InterPro" id="IPR006312">
    <property type="entry name" value="TatA/E"/>
</dbReference>
<evidence type="ECO:0000313" key="12">
    <source>
        <dbReference type="Proteomes" id="UP000017396"/>
    </source>
</evidence>
<keyword evidence="9" id="KW-1003">Cell membrane</keyword>
<comment type="function">
    <text evidence="9">Part of the twin-arginine translocation (Tat) system that transports large folded proteins containing a characteristic twin-arginine motif in their signal peptide across membranes. TatA could form the protein-conducting channel of the Tat system.</text>
</comment>
<evidence type="ECO:0000256" key="4">
    <source>
        <dbReference type="ARBA" id="ARBA00022927"/>
    </source>
</evidence>
<dbReference type="PRINTS" id="PR01506">
    <property type="entry name" value="TATBPROTEIN"/>
</dbReference>
<dbReference type="KEGG" id="glj:GKIL_1063"/>